<sequence>RNLIGGGSTREIKESSVSSSVYAMTNKPWQEVEAGSDLGVQSLSRTLSNSSPRRVSSSLSSTHHKNFASAHVPHNGPLAGGQRVNMNPPQHQHIAVSSSSSGLLHS</sequence>
<reference evidence="2" key="1">
    <citation type="submission" date="2014-12" db="EMBL/GenBank/DDBJ databases">
        <title>Insight into the proteome of Arion vulgaris.</title>
        <authorList>
            <person name="Aradska J."/>
            <person name="Bulat T."/>
            <person name="Smidak R."/>
            <person name="Sarate P."/>
            <person name="Gangsoo J."/>
            <person name="Sialana F."/>
            <person name="Bilban M."/>
            <person name="Lubec G."/>
        </authorList>
    </citation>
    <scope>NUCLEOTIDE SEQUENCE</scope>
    <source>
        <tissue evidence="2">Skin</tissue>
    </source>
</reference>
<proteinExistence type="predicted"/>
<dbReference type="EMBL" id="HACG01003345">
    <property type="protein sequence ID" value="CEK50210.1"/>
    <property type="molecule type" value="Transcribed_RNA"/>
</dbReference>
<name>A0A0B6Y3T9_9EUPU</name>
<feature type="non-terminal residue" evidence="2">
    <location>
        <position position="106"/>
    </location>
</feature>
<evidence type="ECO:0000313" key="2">
    <source>
        <dbReference type="EMBL" id="CEK50210.1"/>
    </source>
</evidence>
<protein>
    <submittedName>
        <fullName evidence="2">Uncharacterized protein</fullName>
    </submittedName>
</protein>
<accession>A0A0B6Y3T9</accession>
<feature type="region of interest" description="Disordered" evidence="1">
    <location>
        <begin position="44"/>
        <end position="106"/>
    </location>
</feature>
<gene>
    <name evidence="2" type="primary">ORF10146</name>
</gene>
<feature type="compositionally biased region" description="Low complexity" evidence="1">
    <location>
        <begin position="47"/>
        <end position="61"/>
    </location>
</feature>
<feature type="non-terminal residue" evidence="2">
    <location>
        <position position="1"/>
    </location>
</feature>
<organism evidence="2">
    <name type="scientific">Arion vulgaris</name>
    <dbReference type="NCBI Taxonomy" id="1028688"/>
    <lineage>
        <taxon>Eukaryota</taxon>
        <taxon>Metazoa</taxon>
        <taxon>Spiralia</taxon>
        <taxon>Lophotrochozoa</taxon>
        <taxon>Mollusca</taxon>
        <taxon>Gastropoda</taxon>
        <taxon>Heterobranchia</taxon>
        <taxon>Euthyneura</taxon>
        <taxon>Panpulmonata</taxon>
        <taxon>Eupulmonata</taxon>
        <taxon>Stylommatophora</taxon>
        <taxon>Helicina</taxon>
        <taxon>Arionoidea</taxon>
        <taxon>Arionidae</taxon>
        <taxon>Arion</taxon>
    </lineage>
</organism>
<feature type="compositionally biased region" description="Low complexity" evidence="1">
    <location>
        <begin position="97"/>
        <end position="106"/>
    </location>
</feature>
<dbReference type="AlphaFoldDB" id="A0A0B6Y3T9"/>
<evidence type="ECO:0000256" key="1">
    <source>
        <dbReference type="SAM" id="MobiDB-lite"/>
    </source>
</evidence>